<dbReference type="AlphaFoldDB" id="E9E1V6"/>
<dbReference type="InterPro" id="IPR002347">
    <property type="entry name" value="SDR_fam"/>
</dbReference>
<dbReference type="PANTHER" id="PTHR43618:SF17">
    <property type="entry name" value="RHAMNOLIPIDS BIOSYNTHESIS 3-OXOACYL-[ACYL-CARRIER-PROTEIN] REDUCTASE"/>
    <property type="match status" value="1"/>
</dbReference>
<dbReference type="GO" id="GO:0016491">
    <property type="term" value="F:oxidoreductase activity"/>
    <property type="evidence" value="ECO:0007669"/>
    <property type="project" value="UniProtKB-KW"/>
</dbReference>
<evidence type="ECO:0000256" key="4">
    <source>
        <dbReference type="SAM" id="MobiDB-lite"/>
    </source>
</evidence>
<comment type="similarity">
    <text evidence="1">Belongs to the short-chain dehydrogenases/reductases (SDR) family.</text>
</comment>
<protein>
    <submittedName>
        <fullName evidence="5">Short chain dehydrogenase/reductase family</fullName>
    </submittedName>
</protein>
<dbReference type="Gene3D" id="3.40.50.720">
    <property type="entry name" value="NAD(P)-binding Rossmann-like Domain"/>
    <property type="match status" value="1"/>
</dbReference>
<dbReference type="SUPFAM" id="SSF51735">
    <property type="entry name" value="NAD(P)-binding Rossmann-fold domains"/>
    <property type="match status" value="1"/>
</dbReference>
<dbReference type="OrthoDB" id="294295at2759"/>
<evidence type="ECO:0000256" key="2">
    <source>
        <dbReference type="ARBA" id="ARBA00022857"/>
    </source>
</evidence>
<dbReference type="Proteomes" id="UP000002499">
    <property type="component" value="Unassembled WGS sequence"/>
</dbReference>
<evidence type="ECO:0000256" key="3">
    <source>
        <dbReference type="ARBA" id="ARBA00023002"/>
    </source>
</evidence>
<sequence>MDLNTLFGALITGGHRPHDSNGLLPTAQKSTSRAATRRPDTPPSATSRSLTSGRRARPPRPPSRPGGLHVLVNNAGAAWGADLDSHPDAAWTKLLTLSLQPAARLHPDAAVPAAAREGRQPGRPRARRPRGSIDGLHHLSRHIARDLGSRNVTTNVLACGRFRTRMMKATLDAAEDVLTENIPLRRIGRDEDVAGSAVFWRARLGVSFLLKTGKTKLCLAAKEAPAVAKQTWPQNRLLPRYNALLRRL</sequence>
<proteinExistence type="inferred from homology"/>
<dbReference type="InParanoid" id="E9E1V6"/>
<dbReference type="STRING" id="655827.E9E1V6"/>
<dbReference type="eggNOG" id="KOG0725">
    <property type="taxonomic scope" value="Eukaryota"/>
</dbReference>
<evidence type="ECO:0000313" key="5">
    <source>
        <dbReference type="EMBL" id="EFY90053.1"/>
    </source>
</evidence>
<accession>E9E1V6</accession>
<dbReference type="KEGG" id="maw:19248122"/>
<dbReference type="InterPro" id="IPR036291">
    <property type="entry name" value="NAD(P)-bd_dom_sf"/>
</dbReference>
<gene>
    <name evidence="5" type="ORF">MAC_03811</name>
</gene>
<dbReference type="HOGENOM" id="CLU_1120380_0_0_1"/>
<dbReference type="InterPro" id="IPR052178">
    <property type="entry name" value="Sec_Metab_Biosynth_SDR"/>
</dbReference>
<reference evidence="5 6" key="1">
    <citation type="journal article" date="2011" name="PLoS Genet.">
        <title>Genome sequencing and comparative transcriptomics of the model entomopathogenic fungi Metarhizium anisopliae and M. acridum.</title>
        <authorList>
            <person name="Gao Q."/>
            <person name="Jin K."/>
            <person name="Ying S.H."/>
            <person name="Zhang Y."/>
            <person name="Xiao G."/>
            <person name="Shang Y."/>
            <person name="Duan Z."/>
            <person name="Hu X."/>
            <person name="Xie X.Q."/>
            <person name="Zhou G."/>
            <person name="Peng G."/>
            <person name="Luo Z."/>
            <person name="Huang W."/>
            <person name="Wang B."/>
            <person name="Fang W."/>
            <person name="Wang S."/>
            <person name="Zhong Y."/>
            <person name="Ma L.J."/>
            <person name="St Leger R.J."/>
            <person name="Zhao G.P."/>
            <person name="Pei Y."/>
            <person name="Feng M.G."/>
            <person name="Xia Y."/>
            <person name="Wang C."/>
        </authorList>
    </citation>
    <scope>NUCLEOTIDE SEQUENCE [LARGE SCALE GENOMIC DNA]</scope>
    <source>
        <strain evidence="5 6">CQMa 102</strain>
    </source>
</reference>
<keyword evidence="2" id="KW-0521">NADP</keyword>
<dbReference type="Pfam" id="PF13561">
    <property type="entry name" value="adh_short_C2"/>
    <property type="match status" value="1"/>
</dbReference>
<dbReference type="PANTHER" id="PTHR43618">
    <property type="entry name" value="7-ALPHA-HYDROXYSTEROID DEHYDROGENASE"/>
    <property type="match status" value="1"/>
</dbReference>
<keyword evidence="3" id="KW-0560">Oxidoreductase</keyword>
<feature type="region of interest" description="Disordered" evidence="4">
    <location>
        <begin position="12"/>
        <end position="68"/>
    </location>
</feature>
<name>E9E1V6_METAQ</name>
<dbReference type="EMBL" id="GL698493">
    <property type="protein sequence ID" value="EFY90053.1"/>
    <property type="molecule type" value="Genomic_DNA"/>
</dbReference>
<feature type="region of interest" description="Disordered" evidence="4">
    <location>
        <begin position="111"/>
        <end position="136"/>
    </location>
</feature>
<dbReference type="PRINTS" id="PR00081">
    <property type="entry name" value="GDHRDH"/>
</dbReference>
<keyword evidence="6" id="KW-1185">Reference proteome</keyword>
<evidence type="ECO:0000256" key="1">
    <source>
        <dbReference type="ARBA" id="ARBA00006484"/>
    </source>
</evidence>
<dbReference type="GeneID" id="19248122"/>
<evidence type="ECO:0000313" key="6">
    <source>
        <dbReference type="Proteomes" id="UP000002499"/>
    </source>
</evidence>
<organism evidence="6">
    <name type="scientific">Metarhizium acridum (strain CQMa 102)</name>
    <dbReference type="NCBI Taxonomy" id="655827"/>
    <lineage>
        <taxon>Eukaryota</taxon>
        <taxon>Fungi</taxon>
        <taxon>Dikarya</taxon>
        <taxon>Ascomycota</taxon>
        <taxon>Pezizomycotina</taxon>
        <taxon>Sordariomycetes</taxon>
        <taxon>Hypocreomycetidae</taxon>
        <taxon>Hypocreales</taxon>
        <taxon>Clavicipitaceae</taxon>
        <taxon>Metarhizium</taxon>
    </lineage>
</organism>